<accession>A0A8I0A8B6</accession>
<evidence type="ECO:0000313" key="2">
    <source>
        <dbReference type="Proteomes" id="UP000662088"/>
    </source>
</evidence>
<keyword evidence="2" id="KW-1185">Reference proteome</keyword>
<sequence length="54" mass="6517">MTNEKKGIKKSALLKLNNIRANNWDIDCDTNFLNDYSDDYGFYEDRINIENKWR</sequence>
<proteinExistence type="predicted"/>
<name>A0A8I0A8B6_9CLOT</name>
<comment type="caution">
    <text evidence="1">The sequence shown here is derived from an EMBL/GenBank/DDBJ whole genome shotgun (WGS) entry which is preliminary data.</text>
</comment>
<dbReference type="RefSeq" id="WP_022212044.1">
    <property type="nucleotide sequence ID" value="NZ_JACOOQ010000008.1"/>
</dbReference>
<dbReference type="EMBL" id="JACOOQ010000008">
    <property type="protein sequence ID" value="MBC5640037.1"/>
    <property type="molecule type" value="Genomic_DNA"/>
</dbReference>
<gene>
    <name evidence="1" type="ORF">H8R92_06245</name>
</gene>
<protein>
    <submittedName>
        <fullName evidence="1">Uncharacterized protein</fullName>
    </submittedName>
</protein>
<dbReference type="AlphaFoldDB" id="A0A8I0A8B6"/>
<organism evidence="1 2">
    <name type="scientific">Clostridium lentum</name>
    <dbReference type="NCBI Taxonomy" id="2763037"/>
    <lineage>
        <taxon>Bacteria</taxon>
        <taxon>Bacillati</taxon>
        <taxon>Bacillota</taxon>
        <taxon>Clostridia</taxon>
        <taxon>Eubacteriales</taxon>
        <taxon>Clostridiaceae</taxon>
        <taxon>Clostridium</taxon>
    </lineage>
</organism>
<dbReference type="Proteomes" id="UP000662088">
    <property type="component" value="Unassembled WGS sequence"/>
</dbReference>
<evidence type="ECO:0000313" key="1">
    <source>
        <dbReference type="EMBL" id="MBC5640037.1"/>
    </source>
</evidence>
<reference evidence="1" key="1">
    <citation type="submission" date="2020-08" db="EMBL/GenBank/DDBJ databases">
        <title>Genome public.</title>
        <authorList>
            <person name="Liu C."/>
            <person name="Sun Q."/>
        </authorList>
    </citation>
    <scope>NUCLEOTIDE SEQUENCE</scope>
    <source>
        <strain evidence="1">NSJ-42</strain>
    </source>
</reference>